<dbReference type="GeneID" id="78230602"/>
<dbReference type="PANTHER" id="PTHR45008:SF1">
    <property type="entry name" value="PTS SYSTEM GLUCOSE-SPECIFIC EIIA COMPONENT"/>
    <property type="match status" value="1"/>
</dbReference>
<organism evidence="8 9">
    <name type="scientific">Coprobacillus cateniformis</name>
    <dbReference type="NCBI Taxonomy" id="100884"/>
    <lineage>
        <taxon>Bacteria</taxon>
        <taxon>Bacillati</taxon>
        <taxon>Bacillota</taxon>
        <taxon>Erysipelotrichia</taxon>
        <taxon>Erysipelotrichales</taxon>
        <taxon>Coprobacillaceae</taxon>
        <taxon>Coprobacillus</taxon>
    </lineage>
</organism>
<dbReference type="Pfam" id="PF00358">
    <property type="entry name" value="PTS_EIIA_1"/>
    <property type="match status" value="1"/>
</dbReference>
<keyword evidence="5" id="KW-0598">Phosphotransferase system</keyword>
<dbReference type="InterPro" id="IPR050890">
    <property type="entry name" value="PTS_EIIA_component"/>
</dbReference>
<sequence>MFNIFKKEKKIVAPVSGKLMKLSDVKDEVFASGMMGIGVAIDPVENIFVAPADGKITLIAETKHAFGMQLDNGLEILIHIGLDTALSQGEGFHVLANVGDVVKQGVPIIEADFEFFKNKGNTLETPVIILNSDDYKIELITDVIKCLAGETTIMKY</sequence>
<dbReference type="AlphaFoldDB" id="E7G864"/>
<name>E7G864_9FIRM</name>
<feature type="domain" description="PTS EIIA type-1" evidence="7">
    <location>
        <begin position="27"/>
        <end position="131"/>
    </location>
</feature>
<dbReference type="STRING" id="100884.GCA_000269565_02799"/>
<dbReference type="Gene3D" id="2.70.70.10">
    <property type="entry name" value="Glucose Permease (Domain IIA)"/>
    <property type="match status" value="1"/>
</dbReference>
<dbReference type="PANTHER" id="PTHR45008">
    <property type="entry name" value="PTS SYSTEM GLUCOSE-SPECIFIC EIIA COMPONENT"/>
    <property type="match status" value="1"/>
</dbReference>
<dbReference type="NCBIfam" id="TIGR00830">
    <property type="entry name" value="PTBA"/>
    <property type="match status" value="1"/>
</dbReference>
<evidence type="ECO:0000256" key="3">
    <source>
        <dbReference type="ARBA" id="ARBA00022597"/>
    </source>
</evidence>
<dbReference type="PROSITE" id="PS51093">
    <property type="entry name" value="PTS_EIIA_TYPE_1"/>
    <property type="match status" value="1"/>
</dbReference>
<evidence type="ECO:0000259" key="7">
    <source>
        <dbReference type="PROSITE" id="PS51093"/>
    </source>
</evidence>
<dbReference type="Proteomes" id="UP000003157">
    <property type="component" value="Unassembled WGS sequence"/>
</dbReference>
<dbReference type="SUPFAM" id="SSF51261">
    <property type="entry name" value="Duplicated hybrid motif"/>
    <property type="match status" value="1"/>
</dbReference>
<evidence type="ECO:0000256" key="2">
    <source>
        <dbReference type="ARBA" id="ARBA00022448"/>
    </source>
</evidence>
<keyword evidence="3" id="KW-0762">Sugar transport</keyword>
<comment type="caution">
    <text evidence="8">The sequence shown here is derived from an EMBL/GenBank/DDBJ whole genome shotgun (WGS) entry which is preliminary data.</text>
</comment>
<evidence type="ECO:0000256" key="6">
    <source>
        <dbReference type="ARBA" id="ARBA00022777"/>
    </source>
</evidence>
<dbReference type="GO" id="GO:0009401">
    <property type="term" value="P:phosphoenolpyruvate-dependent sugar phosphotransferase system"/>
    <property type="evidence" value="ECO:0007669"/>
    <property type="project" value="UniProtKB-KW"/>
</dbReference>
<dbReference type="GO" id="GO:0016301">
    <property type="term" value="F:kinase activity"/>
    <property type="evidence" value="ECO:0007669"/>
    <property type="project" value="UniProtKB-KW"/>
</dbReference>
<evidence type="ECO:0000256" key="5">
    <source>
        <dbReference type="ARBA" id="ARBA00022683"/>
    </source>
</evidence>
<accession>E7G864</accession>
<dbReference type="GO" id="GO:0005737">
    <property type="term" value="C:cytoplasm"/>
    <property type="evidence" value="ECO:0007669"/>
    <property type="project" value="UniProtKB-SubCell"/>
</dbReference>
<comment type="subcellular location">
    <subcellularLocation>
        <location evidence="1">Cytoplasm</location>
    </subcellularLocation>
</comment>
<dbReference type="HOGENOM" id="CLU_012312_5_4_9"/>
<dbReference type="InterPro" id="IPR011055">
    <property type="entry name" value="Dup_hybrid_motif"/>
</dbReference>
<proteinExistence type="predicted"/>
<protein>
    <submittedName>
        <fullName evidence="8">PTS system protein</fullName>
    </submittedName>
</protein>
<dbReference type="eggNOG" id="COG2190">
    <property type="taxonomic scope" value="Bacteria"/>
</dbReference>
<evidence type="ECO:0000313" key="9">
    <source>
        <dbReference type="Proteomes" id="UP000003157"/>
    </source>
</evidence>
<dbReference type="EMBL" id="ADKX01000015">
    <property type="protein sequence ID" value="EFW05783.1"/>
    <property type="molecule type" value="Genomic_DNA"/>
</dbReference>
<dbReference type="FunFam" id="2.70.70.10:FF:000001">
    <property type="entry name" value="PTS system glucose-specific IIA component"/>
    <property type="match status" value="1"/>
</dbReference>
<dbReference type="PROSITE" id="PS00371">
    <property type="entry name" value="PTS_EIIA_TYPE_1_HIS"/>
    <property type="match status" value="1"/>
</dbReference>
<dbReference type="OrthoDB" id="92465at2"/>
<keyword evidence="2" id="KW-0813">Transport</keyword>
<keyword evidence="9" id="KW-1185">Reference proteome</keyword>
<dbReference type="RefSeq" id="WP_008788068.1">
    <property type="nucleotide sequence ID" value="NZ_AKCB01000002.1"/>
</dbReference>
<keyword evidence="6" id="KW-0418">Kinase</keyword>
<reference evidence="8 9" key="1">
    <citation type="submission" date="2010-12" db="EMBL/GenBank/DDBJ databases">
        <title>The Genome Sequence of Coprobacillus sp. strain 29_1.</title>
        <authorList>
            <consortium name="The Broad Institute Genome Sequencing Platform"/>
            <person name="Earl A."/>
            <person name="Ward D."/>
            <person name="Feldgarden M."/>
            <person name="Gevers D."/>
            <person name="Daigneault M."/>
            <person name="Sibley C.D."/>
            <person name="White A."/>
            <person name="Strauss J."/>
            <person name="Allen-Vercoe E."/>
            <person name="Young S.K."/>
            <person name="Zeng Q."/>
            <person name="Gargeya S."/>
            <person name="Fitzgerald M."/>
            <person name="Haas B."/>
            <person name="Abouelleil A."/>
            <person name="Alvarado L."/>
            <person name="Arachchi H.M."/>
            <person name="Berlin A."/>
            <person name="Brown A."/>
            <person name="Chapman S.B."/>
            <person name="Chen Z."/>
            <person name="Dunbar C."/>
            <person name="Freedman E."/>
            <person name="Gearin G."/>
            <person name="Gellesch M."/>
            <person name="Goldberg J."/>
            <person name="Griggs A."/>
            <person name="Gujja S."/>
            <person name="Heilman E."/>
            <person name="Heiman D."/>
            <person name="Howarth C."/>
            <person name="Larson L."/>
            <person name="Lui A."/>
            <person name="MacDonald P.J.P."/>
            <person name="Mehta T."/>
            <person name="Montmayeur A."/>
            <person name="Murphy C."/>
            <person name="Neiman D."/>
            <person name="Pearson M."/>
            <person name="Priest M."/>
            <person name="Roberts A."/>
            <person name="Saif S."/>
            <person name="Shea T."/>
            <person name="Shenoy N."/>
            <person name="Sisk P."/>
            <person name="Stolte C."/>
            <person name="Sykes S."/>
            <person name="White J."/>
            <person name="Yandava C."/>
            <person name="Nusbaum C."/>
            <person name="Birren B."/>
        </authorList>
    </citation>
    <scope>NUCLEOTIDE SEQUENCE [LARGE SCALE GENOMIC DNA]</scope>
    <source>
        <strain evidence="8 9">29_1</strain>
    </source>
</reference>
<keyword evidence="4" id="KW-0808">Transferase</keyword>
<evidence type="ECO:0000256" key="1">
    <source>
        <dbReference type="ARBA" id="ARBA00004496"/>
    </source>
</evidence>
<evidence type="ECO:0000256" key="4">
    <source>
        <dbReference type="ARBA" id="ARBA00022679"/>
    </source>
</evidence>
<gene>
    <name evidence="8" type="ORF">HMPREF9488_00952</name>
</gene>
<evidence type="ECO:0000313" key="8">
    <source>
        <dbReference type="EMBL" id="EFW05783.1"/>
    </source>
</evidence>
<dbReference type="InterPro" id="IPR001127">
    <property type="entry name" value="PTS_EIIA_1_perm"/>
</dbReference>